<evidence type="ECO:0000256" key="2">
    <source>
        <dbReference type="PROSITE-ProRule" id="PRU00252"/>
    </source>
</evidence>
<dbReference type="SUPFAM" id="SSF50249">
    <property type="entry name" value="Nucleic acid-binding proteins"/>
    <property type="match status" value="1"/>
</dbReference>
<dbReference type="InterPro" id="IPR011344">
    <property type="entry name" value="ssDNA-bd"/>
</dbReference>
<dbReference type="InterPro" id="IPR012340">
    <property type="entry name" value="NA-bd_OB-fold"/>
</dbReference>
<dbReference type="NCBIfam" id="TIGR00621">
    <property type="entry name" value="ssb"/>
    <property type="match status" value="1"/>
</dbReference>
<dbReference type="GO" id="GO:0003697">
    <property type="term" value="F:single-stranded DNA binding"/>
    <property type="evidence" value="ECO:0007669"/>
    <property type="project" value="InterPro"/>
</dbReference>
<dbReference type="Pfam" id="PF00436">
    <property type="entry name" value="SSB"/>
    <property type="match status" value="1"/>
</dbReference>
<accession>A0A8S5UW58</accession>
<sequence>MAAEITVKGTLTRDPEIKYAQSGTAMLRLALAATRRYQNRDTKQWEDDGDPLYIDVTFFGDRENYLGDILQKGDQVSLAGTLVRRNWESGTKSGAALEVRFPKLLGYVRKSDRAGGVQALAPTTSNTFSAPF</sequence>
<dbReference type="Gene3D" id="2.40.50.140">
    <property type="entry name" value="Nucleic acid-binding proteins"/>
    <property type="match status" value="1"/>
</dbReference>
<proteinExistence type="predicted"/>
<reference evidence="3" key="1">
    <citation type="journal article" date="2021" name="Proc. Natl. Acad. Sci. U.S.A.">
        <title>A Catalog of Tens of Thousands of Viruses from Human Metagenomes Reveals Hidden Associations with Chronic Diseases.</title>
        <authorList>
            <person name="Tisza M.J."/>
            <person name="Buck C.B."/>
        </authorList>
    </citation>
    <scope>NUCLEOTIDE SEQUENCE</scope>
    <source>
        <strain evidence="3">CtgaU3</strain>
    </source>
</reference>
<name>A0A8S5UW58_9CAUD</name>
<dbReference type="CDD" id="cd04496">
    <property type="entry name" value="SSB_OBF"/>
    <property type="match status" value="1"/>
</dbReference>
<protein>
    <submittedName>
        <fullName evidence="3">Single strand binding protein</fullName>
    </submittedName>
</protein>
<organism evidence="3">
    <name type="scientific">Siphoviridae sp. ctgaU3</name>
    <dbReference type="NCBI Taxonomy" id="2825609"/>
    <lineage>
        <taxon>Viruses</taxon>
        <taxon>Duplodnaviria</taxon>
        <taxon>Heunggongvirae</taxon>
        <taxon>Uroviricota</taxon>
        <taxon>Caudoviricetes</taxon>
    </lineage>
</organism>
<dbReference type="GO" id="GO:0006260">
    <property type="term" value="P:DNA replication"/>
    <property type="evidence" value="ECO:0007669"/>
    <property type="project" value="InterPro"/>
</dbReference>
<dbReference type="EMBL" id="BK016153">
    <property type="protein sequence ID" value="DAF98668.1"/>
    <property type="molecule type" value="Genomic_DNA"/>
</dbReference>
<evidence type="ECO:0000313" key="3">
    <source>
        <dbReference type="EMBL" id="DAF98668.1"/>
    </source>
</evidence>
<keyword evidence="1 2" id="KW-0238">DNA-binding</keyword>
<dbReference type="InterPro" id="IPR000424">
    <property type="entry name" value="Primosome_PriB/ssb"/>
</dbReference>
<evidence type="ECO:0000256" key="1">
    <source>
        <dbReference type="ARBA" id="ARBA00023125"/>
    </source>
</evidence>
<dbReference type="PROSITE" id="PS50935">
    <property type="entry name" value="SSB"/>
    <property type="match status" value="1"/>
</dbReference>